<dbReference type="SMART" id="SM00382">
    <property type="entry name" value="AAA"/>
    <property type="match status" value="1"/>
</dbReference>
<dbReference type="GO" id="GO:0006261">
    <property type="term" value="P:DNA-templated DNA replication"/>
    <property type="evidence" value="ECO:0007669"/>
    <property type="project" value="TreeGrafter"/>
</dbReference>
<dbReference type="EMBL" id="UINC01032860">
    <property type="protein sequence ID" value="SVB21208.1"/>
    <property type="molecule type" value="Genomic_DNA"/>
</dbReference>
<dbReference type="GO" id="GO:0003689">
    <property type="term" value="F:DNA clamp loader activity"/>
    <property type="evidence" value="ECO:0007669"/>
    <property type="project" value="TreeGrafter"/>
</dbReference>
<reference evidence="5" key="1">
    <citation type="submission" date="2018-05" db="EMBL/GenBank/DDBJ databases">
        <authorList>
            <person name="Lanie J.A."/>
            <person name="Ng W.-L."/>
            <person name="Kazmierczak K.M."/>
            <person name="Andrzejewski T.M."/>
            <person name="Davidsen T.M."/>
            <person name="Wayne K.J."/>
            <person name="Tettelin H."/>
            <person name="Glass J.I."/>
            <person name="Rusch D."/>
            <person name="Podicherti R."/>
            <person name="Tsui H.-C.T."/>
            <person name="Winkler M.E."/>
        </authorList>
    </citation>
    <scope>NUCLEOTIDE SEQUENCE</scope>
</reference>
<dbReference type="InterPro" id="IPR027417">
    <property type="entry name" value="P-loop_NTPase"/>
</dbReference>
<accession>A0A382C539</accession>
<gene>
    <name evidence="5" type="ORF">METZ01_LOCUS174062</name>
</gene>
<dbReference type="CDD" id="cd00009">
    <property type="entry name" value="AAA"/>
    <property type="match status" value="1"/>
</dbReference>
<dbReference type="AlphaFoldDB" id="A0A382C539"/>
<evidence type="ECO:0000313" key="5">
    <source>
        <dbReference type="EMBL" id="SVB21208.1"/>
    </source>
</evidence>
<name>A0A382C539_9ZZZZ</name>
<keyword evidence="3" id="KW-0067">ATP-binding</keyword>
<dbReference type="SUPFAM" id="SSF52540">
    <property type="entry name" value="P-loop containing nucleoside triphosphate hydrolases"/>
    <property type="match status" value="1"/>
</dbReference>
<feature type="non-terminal residue" evidence="5">
    <location>
        <position position="185"/>
    </location>
</feature>
<feature type="domain" description="AAA+ ATPase" evidence="4">
    <location>
        <begin position="36"/>
        <end position="158"/>
    </location>
</feature>
<evidence type="ECO:0000256" key="2">
    <source>
        <dbReference type="ARBA" id="ARBA00022741"/>
    </source>
</evidence>
<keyword evidence="2" id="KW-0547">Nucleotide-binding</keyword>
<evidence type="ECO:0000256" key="3">
    <source>
        <dbReference type="ARBA" id="ARBA00022840"/>
    </source>
</evidence>
<dbReference type="GO" id="GO:0016887">
    <property type="term" value="F:ATP hydrolysis activity"/>
    <property type="evidence" value="ECO:0007669"/>
    <property type="project" value="InterPro"/>
</dbReference>
<dbReference type="PANTHER" id="PTHR11669:SF20">
    <property type="entry name" value="REPLICATION FACTOR C SUBUNIT 4"/>
    <property type="match status" value="1"/>
</dbReference>
<dbReference type="GO" id="GO:0005663">
    <property type="term" value="C:DNA replication factor C complex"/>
    <property type="evidence" value="ECO:0007669"/>
    <property type="project" value="TreeGrafter"/>
</dbReference>
<dbReference type="Gene3D" id="3.40.50.300">
    <property type="entry name" value="P-loop containing nucleotide triphosphate hydrolases"/>
    <property type="match status" value="1"/>
</dbReference>
<dbReference type="InterPro" id="IPR003959">
    <property type="entry name" value="ATPase_AAA_core"/>
</dbReference>
<proteinExistence type="predicted"/>
<organism evidence="5">
    <name type="scientific">marine metagenome</name>
    <dbReference type="NCBI Taxonomy" id="408172"/>
    <lineage>
        <taxon>unclassified sequences</taxon>
        <taxon>metagenomes</taxon>
        <taxon>ecological metagenomes</taxon>
    </lineage>
</organism>
<dbReference type="InterPro" id="IPR050238">
    <property type="entry name" value="DNA_Rep/Repair_Clamp_Loader"/>
</dbReference>
<dbReference type="GO" id="GO:0006281">
    <property type="term" value="P:DNA repair"/>
    <property type="evidence" value="ECO:0007669"/>
    <property type="project" value="TreeGrafter"/>
</dbReference>
<dbReference type="GO" id="GO:0005524">
    <property type="term" value="F:ATP binding"/>
    <property type="evidence" value="ECO:0007669"/>
    <property type="project" value="UniProtKB-KW"/>
</dbReference>
<keyword evidence="1" id="KW-0235">DNA replication</keyword>
<evidence type="ECO:0000259" key="4">
    <source>
        <dbReference type="SMART" id="SM00382"/>
    </source>
</evidence>
<dbReference type="PANTHER" id="PTHR11669">
    <property type="entry name" value="REPLICATION FACTOR C / DNA POLYMERASE III GAMMA-TAU SUBUNIT"/>
    <property type="match status" value="1"/>
</dbReference>
<sequence length="185" mass="21027">MRELWVEKYRPTNLNDYVFRDDKQRNQVSNWIKSGAIPHLLFSGGAGTGKTTLAKVLLNELGVDGGDIMLINASNENNVDTMRTKINGFASSFPFSGDFKYVLLDEADYLSQNAQAILRNMMETFANTCRFILTCNYPNKVIPAIHSRCQGYHIEKLDQTEFTVRIATILLSEETKFVPEDLDIY</sequence>
<protein>
    <recommendedName>
        <fullName evidence="4">AAA+ ATPase domain-containing protein</fullName>
    </recommendedName>
</protein>
<dbReference type="InterPro" id="IPR003593">
    <property type="entry name" value="AAA+_ATPase"/>
</dbReference>
<dbReference type="Pfam" id="PF00004">
    <property type="entry name" value="AAA"/>
    <property type="match status" value="1"/>
</dbReference>
<evidence type="ECO:0000256" key="1">
    <source>
        <dbReference type="ARBA" id="ARBA00022705"/>
    </source>
</evidence>